<dbReference type="AlphaFoldDB" id="A0A1B2E8N0"/>
<accession>A0A1B2E8N0</accession>
<evidence type="ECO:0000313" key="1">
    <source>
        <dbReference type="EMBL" id="ANY76324.1"/>
    </source>
</evidence>
<dbReference type="PANTHER" id="PTHR38479">
    <property type="entry name" value="LMO0824 PROTEIN"/>
    <property type="match status" value="1"/>
</dbReference>
<protein>
    <submittedName>
        <fullName evidence="1">Uncharacterized protein</fullName>
    </submittedName>
</protein>
<dbReference type="PANTHER" id="PTHR38479:SF2">
    <property type="entry name" value="WINGED HELIX DNA-BINDING DOMAIN-CONTAINING PROTEIN"/>
    <property type="match status" value="1"/>
</dbReference>
<proteinExistence type="predicted"/>
<dbReference type="Pfam" id="PF06224">
    <property type="entry name" value="AlkZ-like"/>
    <property type="match status" value="1"/>
</dbReference>
<dbReference type="EMBL" id="CP016809">
    <property type="protein sequence ID" value="ANY76324.1"/>
    <property type="molecule type" value="Genomic_DNA"/>
</dbReference>
<name>A0A1B2E8N0_9BACL</name>
<dbReference type="RefSeq" id="WP_099480353.1">
    <property type="nucleotide sequence ID" value="NZ_CP016809.1"/>
</dbReference>
<dbReference type="KEGG" id="pib:BBD41_29230"/>
<gene>
    <name evidence="1" type="ORF">BBD41_29230</name>
</gene>
<dbReference type="InterPro" id="IPR009351">
    <property type="entry name" value="AlkZ-like"/>
</dbReference>
<reference evidence="1" key="1">
    <citation type="submission" date="2016-08" db="EMBL/GenBank/DDBJ databases">
        <title>Complete Genome Seqeunce of Paenibacillus sp. nov. IHBB 9852 from high altitute lake of Indian trans-Himalayas.</title>
        <authorList>
            <person name="Kiran S."/>
            <person name="Swarnkar M.K."/>
            <person name="Rana A."/>
            <person name="Tewari R."/>
            <person name="Gulati A."/>
        </authorList>
    </citation>
    <scope>NUCLEOTIDE SEQUENCE [LARGE SCALE GENOMIC DNA]</scope>
    <source>
        <strain evidence="1">IHBB 9852</strain>
    </source>
</reference>
<sequence>MTLEQIDEIVEVLSAVHTEMTTDELDEAVIGAAGSWAANRVVPAFGEMWPRWRIALPIAGIRGTLCYGPNRGRKFTYISPHRHLLGFQPMDGHTALNQVVKHYLYAYGPATSQQFAKWLNAPPKWVAKLFS</sequence>
<organism evidence="1">
    <name type="scientific">Paenibacillus ihbetae</name>
    <dbReference type="NCBI Taxonomy" id="1870820"/>
    <lineage>
        <taxon>Bacteria</taxon>
        <taxon>Bacillati</taxon>
        <taxon>Bacillota</taxon>
        <taxon>Bacilli</taxon>
        <taxon>Bacillales</taxon>
        <taxon>Paenibacillaceae</taxon>
        <taxon>Paenibacillus</taxon>
    </lineage>
</organism>